<organism evidence="2 3">
    <name type="scientific">Cyclostephanos tholiformis</name>
    <dbReference type="NCBI Taxonomy" id="382380"/>
    <lineage>
        <taxon>Eukaryota</taxon>
        <taxon>Sar</taxon>
        <taxon>Stramenopiles</taxon>
        <taxon>Ochrophyta</taxon>
        <taxon>Bacillariophyta</taxon>
        <taxon>Coscinodiscophyceae</taxon>
        <taxon>Thalassiosirophycidae</taxon>
        <taxon>Stephanodiscales</taxon>
        <taxon>Stephanodiscaceae</taxon>
        <taxon>Cyclostephanos</taxon>
    </lineage>
</organism>
<sequence length="1731" mass="192808">MDHHSTHDLAHSNLPSSFDLTPLLTKLENLEGGNPKKGNPIQRVKLIELDPYYHRHDLTTSLLHHRGPHDKTRLFLSVAYGKHAVVAQLIALELRRVVDDEGDDEEDGAGGEGGTNVENFSLEWIDVSYERIFLDRGTVVEERDGIEFGYPIVIFPPSIAESLPTFRSRSRGSDRDVSNYSEAYNDAFFASDITACALIPAPLIRNVSRAPITQRTVAVMLGNSRDQVFSLSLTVSELPTEPDDASSDGYPVRFGLDYEACKIIEHGKLKEPDDAGRKEGDSHPNYHCVQQILPRAMRFGRDNDTEGEVNNDAVEEKFRFGCEDFDPNQVQIFYPSLQPLSMRADNEQRREQNDVTYSGIRSISFFRDESMSSHCSTGLCQMEGQIAMISHGIIWVTYGNGTIVKLPSWRPFIAFQACSNSGDLLNDAVVDNTTILSGDSSVVVPLKDNFPSPLDVPPPQVNHHTIAIPPDDDVTEPVIPTDEYWSLLSMAVRSQNASQRLRGGEGGAFSSVKAIVIPGQSAPSSAQSIAFNSSKIKCDPSSALVHASDPSVQGLTLKHGNQSHDDREISDHGLDISSDDDRYGPMTGTVVGGTAALVKGALGMALGAVRWGLSGGTGVDVKPRHFDDDDGDDDDDLPLDEFKELDENSAKHDIQFEGLQNVHVRDPFINREAKYMFPWPLISASLSFGDLPRRFETAVVDPSGSFVATTDNLGRVTLFDLETNQPIRMIKGMRNVSCFFEELPCNNELTNYASVSTRSYLVIHLRKRGSVEVFPIPQGPRVATIAVPHQKDCIVIECHGPPSEGNRVRSFLLERNSIDENERGGCYIIDKIVFNDCANEKSNAKQKPAQSILPNESKVYLNMFMQLLAPDTNIQFNAQTVLTTFKSMRSLADLGEGLGVLSKCTRLEREMRIDSSNLLSQAISYCKLRLRQAQELEAQEGSGSVQKAAILELSSAVIYSDRLVHAYNVLHRYETRIGLDNNGTDDQRDNMAALSPWASEALSWISAASGNAALKNRYMPTYADAHNKWDDKPLEFAMVLLRTFHSLAVITGSKFATACQPNGNDQVYLTKVKRDRAPILRRIFRPLLQGKTNMIYLFVFKVVNSLFGSLGLDSDFDVQEQYFGEWISTLSTEVITKTNLSGTWRPMIRWLHDLIISAHDTSQQRNNDLLKKTCMLDSLMKFCMGMEDLPKAFLLSVMCMDAVSSASTQLEHKTYGMITKLESVRPWEDLLRKLRVCLLVSLRLSGNLNPFGEFSPMTVSTVSNPDIFSAYSWVAADELTLSHDNQVIVALEGACLSSSEAFYPSTFEGDRELHKKKIFGSCKIPSQGRNPTNPTGLTNDTRSPPLIFYLKDHAHFTTHLAANRALILARLFRQSPQNLSLLHNSVSALQTVVRRIEKFSLAALIEVYQSVVRPVCRAMLFGFNEHELSETIFTPLMEDQVWLKEFITTVKQIFSMMIECMSKVPTAKTIIIPESNEMWPPIRDCTVLNDLVKKFRNIHQSSIELHHTVLFAFEMTRNVNPLASLVPSFARLFLVGSLFSEMPPMPRGSAEQQGLLDKAILDHAEKSSTPVLDNFSCINSVELFGKSLGLDAQYVRTRYLIEMIRLGKDASINDLLGTVMPSLDRSLFAEKVIKIVCGRLHGTIMSLKKTKRFRGIHSLLDADASRWLREEAATSSNFVTTSLVTTHSLIMRLQSMPLDKLTCEKIDALSLTSGNLLKAIQTHEVEAIMNL</sequence>
<accession>A0ABD3RIX4</accession>
<dbReference type="EMBL" id="JALLPB020000243">
    <property type="protein sequence ID" value="KAL3811686.1"/>
    <property type="molecule type" value="Genomic_DNA"/>
</dbReference>
<name>A0ABD3RIX4_9STRA</name>
<dbReference type="InterPro" id="IPR026059">
    <property type="entry name" value="Rab3GAP2"/>
</dbReference>
<dbReference type="Pfam" id="PF14655">
    <property type="entry name" value="RAB3GAP2_N"/>
    <property type="match status" value="1"/>
</dbReference>
<evidence type="ECO:0000313" key="3">
    <source>
        <dbReference type="Proteomes" id="UP001530377"/>
    </source>
</evidence>
<proteinExistence type="predicted"/>
<dbReference type="InterPro" id="IPR032839">
    <property type="entry name" value="RAB3GAP_N"/>
</dbReference>
<dbReference type="Proteomes" id="UP001530377">
    <property type="component" value="Unassembled WGS sequence"/>
</dbReference>
<dbReference type="PANTHER" id="PTHR12472:SF0">
    <property type="entry name" value="RAB3 GTPASE-ACTIVATING PROTEIN NON-CATALYTIC SUBUNIT"/>
    <property type="match status" value="1"/>
</dbReference>
<keyword evidence="3" id="KW-1185">Reference proteome</keyword>
<protein>
    <recommendedName>
        <fullName evidence="1">Rab3-GAP regulatory subunit N-terminal domain-containing protein</fullName>
    </recommendedName>
</protein>
<feature type="domain" description="Rab3-GAP regulatory subunit N-terminal" evidence="1">
    <location>
        <begin position="683"/>
        <end position="789"/>
    </location>
</feature>
<gene>
    <name evidence="2" type="ORF">ACHAXA_010325</name>
</gene>
<evidence type="ECO:0000259" key="1">
    <source>
        <dbReference type="Pfam" id="PF14655"/>
    </source>
</evidence>
<evidence type="ECO:0000313" key="2">
    <source>
        <dbReference type="EMBL" id="KAL3811686.1"/>
    </source>
</evidence>
<comment type="caution">
    <text evidence="2">The sequence shown here is derived from an EMBL/GenBank/DDBJ whole genome shotgun (WGS) entry which is preliminary data.</text>
</comment>
<reference evidence="2 3" key="1">
    <citation type="submission" date="2024-10" db="EMBL/GenBank/DDBJ databases">
        <title>Updated reference genomes for cyclostephanoid diatoms.</title>
        <authorList>
            <person name="Roberts W.R."/>
            <person name="Alverson A.J."/>
        </authorList>
    </citation>
    <scope>NUCLEOTIDE SEQUENCE [LARGE SCALE GENOMIC DNA]</scope>
    <source>
        <strain evidence="2 3">AJA228-03</strain>
    </source>
</reference>
<dbReference type="PANTHER" id="PTHR12472">
    <property type="entry name" value="RAB3-GAP REGULATORY DOMAIN"/>
    <property type="match status" value="1"/>
</dbReference>